<gene>
    <name evidence="3" type="ORF">DDZ16_11240</name>
</gene>
<keyword evidence="1" id="KW-0732">Signal</keyword>
<sequence length="610" mass="70328">MLKNISYFLSIVFILLGLARCANQGYPEGGPRDETPPRMVSSKPPMNAVNFQGNEVEIEFDELIVLKEALQKVVISPPLNNMPTIRGLGNKVTVIFDEDLQPGTTYSIDFADAIQDNNESNALDGFTFSFSTGETQDSLEISGHVFEANTLTPVPGVLVMAHTNHADSAFTNMVPPRLAKTNEEGRFTIRNLAEGQYRVFALEDLNRNYRFDQPGERIAWLSDLVEPSFEYRERVDSLFKDSVTLDTVIVTQELAYIPDSLRLFLFQEDYKKQYLDTRERSERHRLDFIFNRPLEKPLELKMLNIQPEKEDWFVYERSARHDSVMIWLIDSTLISSDSLTLQVKYPLRDSLDNLVDQVDTLNMFHRAMEEKKRRGKDEAEDAGPDPLRFRATSGAMEIGAAPWLNFPVPLSLLQVDSLQLFVMVDTLFQPVPFDVSQDSIRIRNFRVEHEWEPGRAYQIVMDSAAFEDVYERVNRPAESSFNVKTEDSYGTVYVSVQNFDESALLQVLDSKEEVVRAGELPANGKLAFRYIKPGKYFLRIINDNNQNGEWDTGNFEQGLQPERVNYYPESITVRENWGHEVEWDIFEHPVYEFVNRNRIESKKRSNSQRR</sequence>
<dbReference type="OrthoDB" id="9809989at2"/>
<dbReference type="InterPro" id="IPR013784">
    <property type="entry name" value="Carb-bd-like_fold"/>
</dbReference>
<dbReference type="SUPFAM" id="SSF49452">
    <property type="entry name" value="Starch-binding domain-like"/>
    <property type="match status" value="1"/>
</dbReference>
<protein>
    <recommendedName>
        <fullName evidence="2">SbsA Ig-like domain-containing protein</fullName>
    </recommendedName>
</protein>
<dbReference type="Proteomes" id="UP000244956">
    <property type="component" value="Unassembled WGS sequence"/>
</dbReference>
<evidence type="ECO:0000313" key="4">
    <source>
        <dbReference type="Proteomes" id="UP000244956"/>
    </source>
</evidence>
<feature type="domain" description="SbsA Ig-like" evidence="2">
    <location>
        <begin position="33"/>
        <end position="132"/>
    </location>
</feature>
<dbReference type="InterPro" id="IPR032812">
    <property type="entry name" value="SbsA_Ig"/>
</dbReference>
<name>A0A2U2B7X8_9BACT</name>
<organism evidence="3 4">
    <name type="scientific">Marinilabilia rubra</name>
    <dbReference type="NCBI Taxonomy" id="2162893"/>
    <lineage>
        <taxon>Bacteria</taxon>
        <taxon>Pseudomonadati</taxon>
        <taxon>Bacteroidota</taxon>
        <taxon>Bacteroidia</taxon>
        <taxon>Marinilabiliales</taxon>
        <taxon>Marinilabiliaceae</taxon>
        <taxon>Marinilabilia</taxon>
    </lineage>
</organism>
<evidence type="ECO:0000313" key="3">
    <source>
        <dbReference type="EMBL" id="PWD99165.1"/>
    </source>
</evidence>
<accession>A0A2U2B7X8</accession>
<keyword evidence="4" id="KW-1185">Reference proteome</keyword>
<reference evidence="3 4" key="1">
    <citation type="submission" date="2018-05" db="EMBL/GenBank/DDBJ databases">
        <title>Marinilabilia rubrum sp. nov., isolated from saltern sediment.</title>
        <authorList>
            <person name="Zhang R."/>
        </authorList>
    </citation>
    <scope>NUCLEOTIDE SEQUENCE [LARGE SCALE GENOMIC DNA]</scope>
    <source>
        <strain evidence="3 4">WTE16</strain>
    </source>
</reference>
<dbReference type="GO" id="GO:0030246">
    <property type="term" value="F:carbohydrate binding"/>
    <property type="evidence" value="ECO:0007669"/>
    <property type="project" value="InterPro"/>
</dbReference>
<evidence type="ECO:0000259" key="2">
    <source>
        <dbReference type="Pfam" id="PF13205"/>
    </source>
</evidence>
<comment type="caution">
    <text evidence="3">The sequence shown here is derived from an EMBL/GenBank/DDBJ whole genome shotgun (WGS) entry which is preliminary data.</text>
</comment>
<dbReference type="RefSeq" id="WP_109264567.1">
    <property type="nucleotide sequence ID" value="NZ_QEWP01000008.1"/>
</dbReference>
<dbReference type="AlphaFoldDB" id="A0A2U2B7X8"/>
<proteinExistence type="predicted"/>
<dbReference type="EMBL" id="QEWP01000008">
    <property type="protein sequence ID" value="PWD99165.1"/>
    <property type="molecule type" value="Genomic_DNA"/>
</dbReference>
<dbReference type="Pfam" id="PF13205">
    <property type="entry name" value="Big_5"/>
    <property type="match status" value="1"/>
</dbReference>
<evidence type="ECO:0000256" key="1">
    <source>
        <dbReference type="ARBA" id="ARBA00022729"/>
    </source>
</evidence>